<dbReference type="EMBL" id="HG996476">
    <property type="protein sequence ID" value="CAG1854027.1"/>
    <property type="molecule type" value="Genomic_DNA"/>
</dbReference>
<dbReference type="Proteomes" id="UP000012960">
    <property type="component" value="Unplaced"/>
</dbReference>
<evidence type="ECO:0000313" key="3">
    <source>
        <dbReference type="Proteomes" id="UP000012960"/>
    </source>
</evidence>
<evidence type="ECO:0000313" key="2">
    <source>
        <dbReference type="EnsemblPlants" id="Ma10_p19590.1"/>
    </source>
</evidence>
<dbReference type="Gramene" id="Ma10_t19590.1">
    <property type="protein sequence ID" value="Ma10_p19590.1"/>
    <property type="gene ID" value="Ma10_g19590"/>
</dbReference>
<sequence>MLFFVLPVLAGRRPLFPYRVGKGLSGSNEGENPFRLLRGSRCPLDKYFFFVLMNLNTVLFLVEKPGVGTLELIKRNTASVFVKICINGCDAKLIKRNSASFGVKMDLEGIHAC</sequence>
<dbReference type="EnsemblPlants" id="Ma10_t19590.1">
    <property type="protein sequence ID" value="Ma10_p19590.1"/>
    <property type="gene ID" value="Ma10_g19590"/>
</dbReference>
<organism evidence="2 3">
    <name type="scientific">Musa acuminata subsp. malaccensis</name>
    <name type="common">Wild banana</name>
    <name type="synonym">Musa malaccensis</name>
    <dbReference type="NCBI Taxonomy" id="214687"/>
    <lineage>
        <taxon>Eukaryota</taxon>
        <taxon>Viridiplantae</taxon>
        <taxon>Streptophyta</taxon>
        <taxon>Embryophyta</taxon>
        <taxon>Tracheophyta</taxon>
        <taxon>Spermatophyta</taxon>
        <taxon>Magnoliopsida</taxon>
        <taxon>Liliopsida</taxon>
        <taxon>Zingiberales</taxon>
        <taxon>Musaceae</taxon>
        <taxon>Musa</taxon>
    </lineage>
</organism>
<dbReference type="InParanoid" id="A0A804KY39"/>
<accession>A0A804KY39</accession>
<protein>
    <submittedName>
        <fullName evidence="1">(wild Malaysian banana) hypothetical protein</fullName>
    </submittedName>
</protein>
<reference evidence="2" key="2">
    <citation type="submission" date="2021-05" db="UniProtKB">
        <authorList>
            <consortium name="EnsemblPlants"/>
        </authorList>
    </citation>
    <scope>IDENTIFICATION</scope>
    <source>
        <strain evidence="2">subsp. malaccensis</strain>
    </source>
</reference>
<name>A0A804KY39_MUSAM</name>
<keyword evidence="3" id="KW-1185">Reference proteome</keyword>
<reference evidence="1" key="1">
    <citation type="submission" date="2021-03" db="EMBL/GenBank/DDBJ databases">
        <authorList>
            <consortium name="Genoscope - CEA"/>
            <person name="William W."/>
        </authorList>
    </citation>
    <scope>NUCLEOTIDE SEQUENCE</scope>
    <source>
        <strain evidence="1">Doubled-haploid Pahang</strain>
    </source>
</reference>
<evidence type="ECO:0000313" key="1">
    <source>
        <dbReference type="EMBL" id="CAG1854027.1"/>
    </source>
</evidence>
<gene>
    <name evidence="1" type="ORF">GSMUA_322530.1</name>
</gene>
<proteinExistence type="predicted"/>
<dbReference type="AlphaFoldDB" id="A0A804KY39"/>